<dbReference type="VEuPathDB" id="VectorBase:AMIN014836"/>
<sequence length="59" mass="6980">MYFFLCVFPIIAGRSLHHYHHHHPLHTFIDHSSLAGLHCIFIHRVPFLSELNTLKNLHL</sequence>
<organism evidence="1 2">
    <name type="scientific">Anopheles minimus</name>
    <dbReference type="NCBI Taxonomy" id="112268"/>
    <lineage>
        <taxon>Eukaryota</taxon>
        <taxon>Metazoa</taxon>
        <taxon>Ecdysozoa</taxon>
        <taxon>Arthropoda</taxon>
        <taxon>Hexapoda</taxon>
        <taxon>Insecta</taxon>
        <taxon>Pterygota</taxon>
        <taxon>Neoptera</taxon>
        <taxon>Endopterygota</taxon>
        <taxon>Diptera</taxon>
        <taxon>Nematocera</taxon>
        <taxon>Culicoidea</taxon>
        <taxon>Culicidae</taxon>
        <taxon>Anophelinae</taxon>
        <taxon>Anopheles</taxon>
    </lineage>
</organism>
<proteinExistence type="predicted"/>
<evidence type="ECO:0000313" key="1">
    <source>
        <dbReference type="EnsemblMetazoa" id="AMIN014836-PA"/>
    </source>
</evidence>
<dbReference type="EnsemblMetazoa" id="AMIN014836-RA">
    <property type="protein sequence ID" value="AMIN014836-PA"/>
    <property type="gene ID" value="AMIN014836"/>
</dbReference>
<protein>
    <submittedName>
        <fullName evidence="1">Uncharacterized protein</fullName>
    </submittedName>
</protein>
<dbReference type="Proteomes" id="UP000075920">
    <property type="component" value="Unassembled WGS sequence"/>
</dbReference>
<dbReference type="AlphaFoldDB" id="A0A182WQB0"/>
<evidence type="ECO:0000313" key="2">
    <source>
        <dbReference type="Proteomes" id="UP000075920"/>
    </source>
</evidence>
<name>A0A182WQB0_9DIPT</name>
<reference evidence="1" key="2">
    <citation type="submission" date="2020-05" db="UniProtKB">
        <authorList>
            <consortium name="EnsemblMetazoa"/>
        </authorList>
    </citation>
    <scope>IDENTIFICATION</scope>
    <source>
        <strain evidence="1">MINIMUS1</strain>
    </source>
</reference>
<accession>A0A182WQB0</accession>
<keyword evidence="2" id="KW-1185">Reference proteome</keyword>
<reference evidence="2" key="1">
    <citation type="submission" date="2013-03" db="EMBL/GenBank/DDBJ databases">
        <title>The Genome Sequence of Anopheles minimus MINIMUS1.</title>
        <authorList>
            <consortium name="The Broad Institute Genomics Platform"/>
            <person name="Neafsey D.E."/>
            <person name="Walton C."/>
            <person name="Walker B."/>
            <person name="Young S.K."/>
            <person name="Zeng Q."/>
            <person name="Gargeya S."/>
            <person name="Fitzgerald M."/>
            <person name="Haas B."/>
            <person name="Abouelleil A."/>
            <person name="Allen A.W."/>
            <person name="Alvarado L."/>
            <person name="Arachchi H.M."/>
            <person name="Berlin A.M."/>
            <person name="Chapman S.B."/>
            <person name="Gainer-Dewar J."/>
            <person name="Goldberg J."/>
            <person name="Griggs A."/>
            <person name="Gujja S."/>
            <person name="Hansen M."/>
            <person name="Howarth C."/>
            <person name="Imamovic A."/>
            <person name="Ireland A."/>
            <person name="Larimer J."/>
            <person name="McCowan C."/>
            <person name="Murphy C."/>
            <person name="Pearson M."/>
            <person name="Poon T.W."/>
            <person name="Priest M."/>
            <person name="Roberts A."/>
            <person name="Saif S."/>
            <person name="Shea T."/>
            <person name="Sisk P."/>
            <person name="Sykes S."/>
            <person name="Wortman J."/>
            <person name="Nusbaum C."/>
            <person name="Birren B."/>
        </authorList>
    </citation>
    <scope>NUCLEOTIDE SEQUENCE [LARGE SCALE GENOMIC DNA]</scope>
    <source>
        <strain evidence="2">MINIMUS1</strain>
    </source>
</reference>